<dbReference type="PROSITE" id="PS50940">
    <property type="entry name" value="CHIT_BIND_II"/>
    <property type="match status" value="1"/>
</dbReference>
<keyword evidence="2 6" id="KW-0732">Signal</keyword>
<dbReference type="EMBL" id="CACVKT020007423">
    <property type="protein sequence ID" value="CAC5407848.1"/>
    <property type="molecule type" value="Genomic_DNA"/>
</dbReference>
<keyword evidence="4" id="KW-1015">Disulfide bond</keyword>
<feature type="chain" id="PRO_5027041120" description="Chitin-binding type-2 domain-containing protein" evidence="6">
    <location>
        <begin position="18"/>
        <end position="256"/>
    </location>
</feature>
<keyword evidence="1" id="KW-0147">Chitin-binding</keyword>
<evidence type="ECO:0000313" key="8">
    <source>
        <dbReference type="EMBL" id="CAC5407848.1"/>
    </source>
</evidence>
<feature type="domain" description="Chitin-binding type-2" evidence="7">
    <location>
        <begin position="26"/>
        <end position="75"/>
    </location>
</feature>
<reference evidence="8 9" key="1">
    <citation type="submission" date="2020-06" db="EMBL/GenBank/DDBJ databases">
        <authorList>
            <person name="Li R."/>
            <person name="Bekaert M."/>
        </authorList>
    </citation>
    <scope>NUCLEOTIDE SEQUENCE [LARGE SCALE GENOMIC DNA]</scope>
    <source>
        <strain evidence="9">wild</strain>
    </source>
</reference>
<dbReference type="InterPro" id="IPR051940">
    <property type="entry name" value="Chitin_bind-dev_reg"/>
</dbReference>
<evidence type="ECO:0000256" key="4">
    <source>
        <dbReference type="ARBA" id="ARBA00023157"/>
    </source>
</evidence>
<dbReference type="Pfam" id="PF01607">
    <property type="entry name" value="CBM_14"/>
    <property type="match status" value="3"/>
</dbReference>
<keyword evidence="9" id="KW-1185">Reference proteome</keyword>
<dbReference type="InterPro" id="IPR002557">
    <property type="entry name" value="Chitin-bd_dom"/>
</dbReference>
<dbReference type="AlphaFoldDB" id="A0A6J8DGS7"/>
<evidence type="ECO:0000256" key="6">
    <source>
        <dbReference type="SAM" id="SignalP"/>
    </source>
</evidence>
<dbReference type="GO" id="GO:0005576">
    <property type="term" value="C:extracellular region"/>
    <property type="evidence" value="ECO:0007669"/>
    <property type="project" value="InterPro"/>
</dbReference>
<evidence type="ECO:0000256" key="5">
    <source>
        <dbReference type="ARBA" id="ARBA00023180"/>
    </source>
</evidence>
<evidence type="ECO:0000256" key="1">
    <source>
        <dbReference type="ARBA" id="ARBA00022669"/>
    </source>
</evidence>
<organism evidence="8 9">
    <name type="scientific">Mytilus coruscus</name>
    <name type="common">Sea mussel</name>
    <dbReference type="NCBI Taxonomy" id="42192"/>
    <lineage>
        <taxon>Eukaryota</taxon>
        <taxon>Metazoa</taxon>
        <taxon>Spiralia</taxon>
        <taxon>Lophotrochozoa</taxon>
        <taxon>Mollusca</taxon>
        <taxon>Bivalvia</taxon>
        <taxon>Autobranchia</taxon>
        <taxon>Pteriomorphia</taxon>
        <taxon>Mytilida</taxon>
        <taxon>Mytiloidea</taxon>
        <taxon>Mytilidae</taxon>
        <taxon>Mytilinae</taxon>
        <taxon>Mytilus</taxon>
    </lineage>
</organism>
<name>A0A6J8DGS7_MYTCO</name>
<dbReference type="GO" id="GO:0008061">
    <property type="term" value="F:chitin binding"/>
    <property type="evidence" value="ECO:0007669"/>
    <property type="project" value="UniProtKB-KW"/>
</dbReference>
<keyword evidence="5" id="KW-0325">Glycoprotein</keyword>
<dbReference type="PANTHER" id="PTHR23301:SF0">
    <property type="entry name" value="CHITIN-BINDING TYPE-2 DOMAIN-CONTAINING PROTEIN-RELATED"/>
    <property type="match status" value="1"/>
</dbReference>
<evidence type="ECO:0000313" key="9">
    <source>
        <dbReference type="Proteomes" id="UP000507470"/>
    </source>
</evidence>
<dbReference type="SMART" id="SM00494">
    <property type="entry name" value="ChtBD2"/>
    <property type="match status" value="3"/>
</dbReference>
<dbReference type="PANTHER" id="PTHR23301">
    <property type="entry name" value="CHITIN BINDING PERITROPHIN-A"/>
    <property type="match status" value="1"/>
</dbReference>
<dbReference type="OrthoDB" id="6112160at2759"/>
<evidence type="ECO:0000259" key="7">
    <source>
        <dbReference type="PROSITE" id="PS50940"/>
    </source>
</evidence>
<feature type="signal peptide" evidence="6">
    <location>
        <begin position="1"/>
        <end position="17"/>
    </location>
</feature>
<dbReference type="Proteomes" id="UP000507470">
    <property type="component" value="Unassembled WGS sequence"/>
</dbReference>
<dbReference type="Gene3D" id="2.170.140.10">
    <property type="entry name" value="Chitin binding domain"/>
    <property type="match status" value="3"/>
</dbReference>
<protein>
    <recommendedName>
        <fullName evidence="7">Chitin-binding type-2 domain-containing protein</fullName>
    </recommendedName>
</protein>
<evidence type="ECO:0000256" key="3">
    <source>
        <dbReference type="ARBA" id="ARBA00022737"/>
    </source>
</evidence>
<accession>A0A6J8DGS7</accession>
<dbReference type="SUPFAM" id="SSF57625">
    <property type="entry name" value="Invertebrate chitin-binding proteins"/>
    <property type="match status" value="3"/>
</dbReference>
<dbReference type="InterPro" id="IPR036508">
    <property type="entry name" value="Chitin-bd_dom_sf"/>
</dbReference>
<evidence type="ECO:0000256" key="2">
    <source>
        <dbReference type="ARBA" id="ARBA00022729"/>
    </source>
</evidence>
<gene>
    <name evidence="8" type="ORF">MCOR_41284</name>
</gene>
<sequence length="256" mass="27901">MVPALTVLLCVIACTSGLKDTWSNIPNPCLSNPNNTVYFPHPGDIKKFLQCDQLGRMYIIQCPSGETYDYKAGTCMTGSVARPSIVTRIQAINTSPNPIKHSTPPIVAAATTILKTRIQNPCTNANMAKGLMYFAYPEDPNKFIQCEQSGNALVESCNISLVWNQQRLACVYNLQPGVVQSTTATPVTSGTTSSNSPQKNPCPLNGVSADQLFHPHPNPHKFYQCDVWGDVYENDCPTDLIWNDAVKTCSAPFVVG</sequence>
<keyword evidence="3" id="KW-0677">Repeat</keyword>
<proteinExistence type="predicted"/>